<sequence>MKNIHFEVNFDQSAFAWLGLVKVFAWSFSSGPACIRCLVYTPNWCICPVQLRKSGGERIRPNGATILAFTVCVGELRAGRTTGSLLIGHGVTDTRIDTQDRGFRPSFPGRFCSCRSAAVVHLKGTKGAWTTVSGRLFHAATTQNEKKVCLMKLCALSLKIFLTCPRRVFARSTVKNLSAKPCSNKA</sequence>
<protein>
    <submittedName>
        <fullName evidence="1">Uncharacterized protein</fullName>
    </submittedName>
</protein>
<comment type="caution">
    <text evidence="1">The sequence shown here is derived from an EMBL/GenBank/DDBJ whole genome shotgun (WGS) entry which is preliminary data.</text>
</comment>
<accession>A0A419PZS7</accession>
<dbReference type="Proteomes" id="UP000286415">
    <property type="component" value="Unassembled WGS sequence"/>
</dbReference>
<evidence type="ECO:0000313" key="1">
    <source>
        <dbReference type="EMBL" id="KAG5453471.1"/>
    </source>
</evidence>
<name>A0A419PZS7_CLOSI</name>
<proteinExistence type="predicted"/>
<keyword evidence="2" id="KW-1185">Reference proteome</keyword>
<evidence type="ECO:0000313" key="2">
    <source>
        <dbReference type="Proteomes" id="UP000286415"/>
    </source>
</evidence>
<dbReference type="EMBL" id="NIRI02000013">
    <property type="protein sequence ID" value="KAG5453471.1"/>
    <property type="molecule type" value="Genomic_DNA"/>
</dbReference>
<reference evidence="1 2" key="2">
    <citation type="journal article" date="2021" name="Genomics">
        <title>High-quality reference genome for Clonorchis sinensis.</title>
        <authorList>
            <person name="Young N.D."/>
            <person name="Stroehlein A.J."/>
            <person name="Kinkar L."/>
            <person name="Wang T."/>
            <person name="Sohn W.M."/>
            <person name="Chang B.C.H."/>
            <person name="Kaur P."/>
            <person name="Weisz D."/>
            <person name="Dudchenko O."/>
            <person name="Aiden E.L."/>
            <person name="Korhonen P.K."/>
            <person name="Gasser R.B."/>
        </authorList>
    </citation>
    <scope>NUCLEOTIDE SEQUENCE [LARGE SCALE GENOMIC DNA]</scope>
    <source>
        <strain evidence="1">Cs-k2</strain>
    </source>
</reference>
<gene>
    <name evidence="1" type="ORF">CSKR_100515</name>
</gene>
<dbReference type="InParanoid" id="A0A419PZS7"/>
<reference evidence="1 2" key="1">
    <citation type="journal article" date="2018" name="Biotechnol. Adv.">
        <title>Improved genomic resources and new bioinformatic workflow for the carcinogenic parasite Clonorchis sinensis: Biotechnological implications.</title>
        <authorList>
            <person name="Wang D."/>
            <person name="Korhonen P.K."/>
            <person name="Gasser R.B."/>
            <person name="Young N.D."/>
        </authorList>
    </citation>
    <scope>NUCLEOTIDE SEQUENCE [LARGE SCALE GENOMIC DNA]</scope>
    <source>
        <strain evidence="1">Cs-k2</strain>
    </source>
</reference>
<dbReference type="AlphaFoldDB" id="A0A419PZS7"/>
<organism evidence="1 2">
    <name type="scientific">Clonorchis sinensis</name>
    <name type="common">Chinese liver fluke</name>
    <dbReference type="NCBI Taxonomy" id="79923"/>
    <lineage>
        <taxon>Eukaryota</taxon>
        <taxon>Metazoa</taxon>
        <taxon>Spiralia</taxon>
        <taxon>Lophotrochozoa</taxon>
        <taxon>Platyhelminthes</taxon>
        <taxon>Trematoda</taxon>
        <taxon>Digenea</taxon>
        <taxon>Opisthorchiida</taxon>
        <taxon>Opisthorchiata</taxon>
        <taxon>Opisthorchiidae</taxon>
        <taxon>Clonorchis</taxon>
    </lineage>
</organism>